<dbReference type="PIRSF" id="PIRSF006250">
    <property type="entry name" value="NadC_ModD"/>
    <property type="match status" value="1"/>
</dbReference>
<dbReference type="RefSeq" id="WP_101183789.1">
    <property type="nucleotide sequence ID" value="NZ_CP031218.1"/>
</dbReference>
<dbReference type="InterPro" id="IPR006242">
    <property type="entry name" value="ModD"/>
</dbReference>
<evidence type="ECO:0000313" key="8">
    <source>
        <dbReference type="EMBL" id="PKI81606.1"/>
    </source>
</evidence>
<organism evidence="8 9">
    <name type="scientific">Malaciobacter halophilus</name>
    <dbReference type="NCBI Taxonomy" id="197482"/>
    <lineage>
        <taxon>Bacteria</taxon>
        <taxon>Pseudomonadati</taxon>
        <taxon>Campylobacterota</taxon>
        <taxon>Epsilonproteobacteria</taxon>
        <taxon>Campylobacterales</taxon>
        <taxon>Arcobacteraceae</taxon>
        <taxon>Malaciobacter</taxon>
    </lineage>
</organism>
<dbReference type="FunFam" id="3.20.20.70:FF:000030">
    <property type="entry name" value="Nicotinate-nucleotide pyrophosphorylase, carboxylating"/>
    <property type="match status" value="1"/>
</dbReference>
<dbReference type="Gene3D" id="3.90.1170.20">
    <property type="entry name" value="Quinolinate phosphoribosyl transferase, N-terminal domain"/>
    <property type="match status" value="1"/>
</dbReference>
<accession>A0A2N1J4Z7</accession>
<proteinExistence type="inferred from homology"/>
<keyword evidence="9" id="KW-1185">Reference proteome</keyword>
<dbReference type="KEGG" id="ahs:AHALO_1251"/>
<keyword evidence="4 5" id="KW-0808">Transferase</keyword>
<evidence type="ECO:0000256" key="5">
    <source>
        <dbReference type="PIRNR" id="PIRNR006250"/>
    </source>
</evidence>
<dbReference type="InterPro" id="IPR027277">
    <property type="entry name" value="NadC/ModD"/>
</dbReference>
<dbReference type="NCBIfam" id="TIGR01334">
    <property type="entry name" value="modD"/>
    <property type="match status" value="1"/>
</dbReference>
<dbReference type="InterPro" id="IPR037128">
    <property type="entry name" value="Quinolinate_PRibosylTase_N_sf"/>
</dbReference>
<evidence type="ECO:0000313" key="9">
    <source>
        <dbReference type="Proteomes" id="UP000233248"/>
    </source>
</evidence>
<gene>
    <name evidence="8" type="primary">modD</name>
    <name evidence="8" type="ORF">CP960_03175</name>
</gene>
<dbReference type="PANTHER" id="PTHR32179">
    <property type="entry name" value="NICOTINATE-NUCLEOTIDE PYROPHOSPHORYLASE [CARBOXYLATING]"/>
    <property type="match status" value="1"/>
</dbReference>
<dbReference type="GO" id="GO:0004514">
    <property type="term" value="F:nicotinate-nucleotide diphosphorylase (carboxylating) activity"/>
    <property type="evidence" value="ECO:0007669"/>
    <property type="project" value="InterPro"/>
</dbReference>
<dbReference type="Gene3D" id="3.20.20.70">
    <property type="entry name" value="Aldolase class I"/>
    <property type="match status" value="1"/>
</dbReference>
<dbReference type="SUPFAM" id="SSF51690">
    <property type="entry name" value="Nicotinate/Quinolinate PRTase C-terminal domain-like"/>
    <property type="match status" value="1"/>
</dbReference>
<protein>
    <recommendedName>
        <fullName evidence="2">Putative pyrophosphorylase ModD</fullName>
    </recommendedName>
</protein>
<evidence type="ECO:0000259" key="6">
    <source>
        <dbReference type="Pfam" id="PF01729"/>
    </source>
</evidence>
<dbReference type="Proteomes" id="UP000233248">
    <property type="component" value="Unassembled WGS sequence"/>
</dbReference>
<reference evidence="8 9" key="1">
    <citation type="submission" date="2017-09" db="EMBL/GenBank/DDBJ databases">
        <title>Genomics of the genus Arcobacter.</title>
        <authorList>
            <person name="Perez-Cataluna A."/>
            <person name="Figueras M.J."/>
            <person name="Salas-Masso N."/>
        </authorList>
    </citation>
    <scope>NUCLEOTIDE SEQUENCE [LARGE SCALE GENOMIC DNA]</scope>
    <source>
        <strain evidence="8 9">DSM 18005</strain>
    </source>
</reference>
<dbReference type="OrthoDB" id="9782546at2"/>
<sequence length="282" mass="32382">MFNLTKEELYRYINEDLPYLDLTTHIQKEKQKKATLEIYTRENIIVACSEEAASIAKLLGCKVKMFKPSKTKLKKGEVILKIKGTYEQIQQTLKLSQVLLEYSCKIATQTNNMLKIIKQHNSICELLTTRKTIPFSKKMCIKAILCGGALPHRLGLSESILFFDYHRKIYSTNEEFYNQITNFKKQLPEKKVIIESETLKDAKNLMKYNVDVIQLDKMPLDEIKELVDYKNSNYPHIKLLVAGGVNLSNVEKYAKLQIDGVVTSSIYSCGMANIGCELKIKH</sequence>
<dbReference type="InterPro" id="IPR036068">
    <property type="entry name" value="Nicotinate_pribotase-like_C"/>
</dbReference>
<evidence type="ECO:0000256" key="1">
    <source>
        <dbReference type="ARBA" id="ARBA00009400"/>
    </source>
</evidence>
<dbReference type="InterPro" id="IPR022412">
    <property type="entry name" value="Quinolinate_PRibosylTrfase_N"/>
</dbReference>
<keyword evidence="3 5" id="KW-0328">Glycosyltransferase</keyword>
<dbReference type="Pfam" id="PF01729">
    <property type="entry name" value="QRPTase_C"/>
    <property type="match status" value="1"/>
</dbReference>
<feature type="domain" description="Quinolinate phosphoribosyl transferase N-terminal" evidence="7">
    <location>
        <begin position="21"/>
        <end position="103"/>
    </location>
</feature>
<dbReference type="SUPFAM" id="SSF54675">
    <property type="entry name" value="Nicotinate/Quinolinate PRTase N-terminal domain-like"/>
    <property type="match status" value="1"/>
</dbReference>
<dbReference type="GO" id="GO:0034213">
    <property type="term" value="P:quinolinate catabolic process"/>
    <property type="evidence" value="ECO:0007669"/>
    <property type="project" value="TreeGrafter"/>
</dbReference>
<feature type="domain" description="Quinolinate phosphoribosyl transferase C-terminal" evidence="6">
    <location>
        <begin position="106"/>
        <end position="266"/>
    </location>
</feature>
<comment type="similarity">
    <text evidence="1 5">Belongs to the NadC/ModD family.</text>
</comment>
<dbReference type="AlphaFoldDB" id="A0A2N1J4Z7"/>
<dbReference type="Pfam" id="PF02749">
    <property type="entry name" value="QRPTase_N"/>
    <property type="match status" value="1"/>
</dbReference>
<dbReference type="InterPro" id="IPR002638">
    <property type="entry name" value="Quinolinate_PRibosylTrfase_C"/>
</dbReference>
<evidence type="ECO:0000256" key="3">
    <source>
        <dbReference type="ARBA" id="ARBA00022676"/>
    </source>
</evidence>
<name>A0A2N1J4Z7_9BACT</name>
<dbReference type="InterPro" id="IPR013785">
    <property type="entry name" value="Aldolase_TIM"/>
</dbReference>
<dbReference type="GO" id="GO:0005737">
    <property type="term" value="C:cytoplasm"/>
    <property type="evidence" value="ECO:0007669"/>
    <property type="project" value="TreeGrafter"/>
</dbReference>
<evidence type="ECO:0000256" key="2">
    <source>
        <dbReference type="ARBA" id="ARBA00019205"/>
    </source>
</evidence>
<dbReference type="GO" id="GO:0009435">
    <property type="term" value="P:NAD+ biosynthetic process"/>
    <property type="evidence" value="ECO:0007669"/>
    <property type="project" value="InterPro"/>
</dbReference>
<comment type="caution">
    <text evidence="8">The sequence shown here is derived from an EMBL/GenBank/DDBJ whole genome shotgun (WGS) entry which is preliminary data.</text>
</comment>
<dbReference type="PANTHER" id="PTHR32179:SF4">
    <property type="entry name" value="PYROPHOSPHORYLASE MODD-RELATED"/>
    <property type="match status" value="1"/>
</dbReference>
<evidence type="ECO:0000259" key="7">
    <source>
        <dbReference type="Pfam" id="PF02749"/>
    </source>
</evidence>
<dbReference type="EMBL" id="NXIF01000011">
    <property type="protein sequence ID" value="PKI81606.1"/>
    <property type="molecule type" value="Genomic_DNA"/>
</dbReference>
<evidence type="ECO:0000256" key="4">
    <source>
        <dbReference type="ARBA" id="ARBA00022679"/>
    </source>
</evidence>